<evidence type="ECO:0008006" key="3">
    <source>
        <dbReference type="Google" id="ProtNLM"/>
    </source>
</evidence>
<reference evidence="1 2" key="1">
    <citation type="submission" date="2023-07" db="EMBL/GenBank/DDBJ databases">
        <title>Identification of four novel Pseudomonas species associated with bacterial leaf spot of cucurbits.</title>
        <authorList>
            <person name="Fullem K.R."/>
        </authorList>
    </citation>
    <scope>NUCLEOTIDE SEQUENCE [LARGE SCALE GENOMIC DNA]</scope>
    <source>
        <strain evidence="1 2">KFB 138</strain>
    </source>
</reference>
<dbReference type="Proteomes" id="UP001223016">
    <property type="component" value="Unassembled WGS sequence"/>
</dbReference>
<dbReference type="RefSeq" id="WP_122321275.1">
    <property type="nucleotide sequence ID" value="NZ_JAUQOO010000001.1"/>
</dbReference>
<name>A0ABT9CJD8_9PSED</name>
<dbReference type="EMBL" id="JAUQOO010000001">
    <property type="protein sequence ID" value="MDO7925540.1"/>
    <property type="molecule type" value="Genomic_DNA"/>
</dbReference>
<comment type="caution">
    <text evidence="1">The sequence shown here is derived from an EMBL/GenBank/DDBJ whole genome shotgun (WGS) entry which is preliminary data.</text>
</comment>
<keyword evidence="2" id="KW-1185">Reference proteome</keyword>
<proteinExistence type="predicted"/>
<organism evidence="1 2">
    <name type="scientific">Pseudomonas serbiensis</name>
    <dbReference type="NCBI Taxonomy" id="3064350"/>
    <lineage>
        <taxon>Bacteria</taxon>
        <taxon>Pseudomonadati</taxon>
        <taxon>Pseudomonadota</taxon>
        <taxon>Gammaproteobacteria</taxon>
        <taxon>Pseudomonadales</taxon>
        <taxon>Pseudomonadaceae</taxon>
        <taxon>Pseudomonas</taxon>
    </lineage>
</organism>
<protein>
    <recommendedName>
        <fullName evidence="3">Terminase small subunit</fullName>
    </recommendedName>
</protein>
<accession>A0ABT9CJD8</accession>
<sequence length="115" mass="13307">MNIKETYKKEYIEAFSHIELAEKIGVSLSLLDSHAEFQGWKEEHRLYWFDKSVEQLKVELINGNVVAVKEMLKLAGMARPVGRPKKADVEKYLNIKSKIDNEFDADVKRMALVKP</sequence>
<evidence type="ECO:0000313" key="1">
    <source>
        <dbReference type="EMBL" id="MDO7925540.1"/>
    </source>
</evidence>
<evidence type="ECO:0000313" key="2">
    <source>
        <dbReference type="Proteomes" id="UP001223016"/>
    </source>
</evidence>
<gene>
    <name evidence="1" type="ORF">Q6A51_02040</name>
</gene>